<dbReference type="OrthoDB" id="9804380at2"/>
<accession>A0A4P6YX73</accession>
<dbReference type="EMBL" id="CP037940">
    <property type="protein sequence ID" value="QBO37407.1"/>
    <property type="molecule type" value="Genomic_DNA"/>
</dbReference>
<dbReference type="KEGG" id="wei:EQG49_13470"/>
<dbReference type="AlphaFoldDB" id="A0A4P6YX73"/>
<evidence type="ECO:0000313" key="2">
    <source>
        <dbReference type="Proteomes" id="UP000292886"/>
    </source>
</evidence>
<dbReference type="RefSeq" id="WP_133364484.1">
    <property type="nucleotide sequence ID" value="NZ_CP037940.1"/>
</dbReference>
<dbReference type="Gene3D" id="3.40.50.300">
    <property type="entry name" value="P-loop containing nucleotide triphosphate hydrolases"/>
    <property type="match status" value="2"/>
</dbReference>
<dbReference type="SUPFAM" id="SSF52540">
    <property type="entry name" value="P-loop containing nucleoside triphosphate hydrolases"/>
    <property type="match status" value="1"/>
</dbReference>
<dbReference type="InterPro" id="IPR027417">
    <property type="entry name" value="P-loop_NTPase"/>
</dbReference>
<protein>
    <submittedName>
        <fullName evidence="1">Uncharacterized protein</fullName>
    </submittedName>
</protein>
<dbReference type="Proteomes" id="UP000292886">
    <property type="component" value="Chromosome"/>
</dbReference>
<keyword evidence="2" id="KW-1185">Reference proteome</keyword>
<reference evidence="2" key="1">
    <citation type="submission" date="2019-03" db="EMBL/GenBank/DDBJ databases">
        <title>Weissella sp. 26KH-42 Genome sequencing.</title>
        <authorList>
            <person name="Heo J."/>
            <person name="Kim S.-J."/>
            <person name="Kim J.-S."/>
            <person name="Hong S.-B."/>
            <person name="Kwon S.-W."/>
        </authorList>
    </citation>
    <scope>NUCLEOTIDE SEQUENCE [LARGE SCALE GENOMIC DNA]</scope>
    <source>
        <strain evidence="2">26KH-42</strain>
    </source>
</reference>
<evidence type="ECO:0000313" key="1">
    <source>
        <dbReference type="EMBL" id="QBO37407.1"/>
    </source>
</evidence>
<gene>
    <name evidence="1" type="ORF">EQG49_13470</name>
</gene>
<proteinExistence type="predicted"/>
<sequence>MMITKRQRKRLIDDGADPELLGRVQPQGNIIIEDDFVKAGDGFYKVLQVLEYPADGLSHFWGNSLVDNKNTITQISIGTEDQQEMAKETKKSVDERTLRVNEAKSLVERDEAEISRDDSRRAYQDIKANNIPAKRVYIRMFVYDRSLEELNKQVSRIIDRLSKFKIQSLRGEQLYEFESNFMDTMNQVDLLNKRKGTPILATDLGGIYWFNFTNWNDPNGFYAGFTRKNGAVIIDFLHRDNLERDGQVKRTRSFMATFGNPRTGKSTLVKKFVKNMIIRNHFFRCFDIKSEYHTLADAAGGTILDLSGSQNRVNMFEIFPTAVVWNRTTKEFEVDEISSFASNINKIKSIAIFQNKSLSENDIVLLDRVLTNFYIREKLWAKNPKMNLQHRITGLPHDQYPVLHNFVSYIKMVAETYVQRNRPGDEISSISRLTNTFEMMLSKEPDLFDGATTIRDLSDTKFVVFDINNLKSHGIATFNSQVYSALFLTTAEIVNNGQKWRQLIRENKATIEDVEWYYINVEESQRILNRDFIEGVETFADLMEIMAQNFASLSIQAPTMKDMIPEGMMTSFDPVDKRYMNAISKIMGMMQYVNLFQLPADDMDRLTHMFRKTVTIDQLEVVSDYNRGDVLTIIQGDRNIEWHVQLLEGEDELFDGGI</sequence>
<name>A0A4P6YX73_9LACO</name>
<organism evidence="1 2">
    <name type="scientific">Periweissella cryptocerci</name>
    <dbReference type="NCBI Taxonomy" id="2506420"/>
    <lineage>
        <taxon>Bacteria</taxon>
        <taxon>Bacillati</taxon>
        <taxon>Bacillota</taxon>
        <taxon>Bacilli</taxon>
        <taxon>Lactobacillales</taxon>
        <taxon>Lactobacillaceae</taxon>
        <taxon>Periweissella</taxon>
    </lineage>
</organism>